<feature type="region of interest" description="Disordered" evidence="1">
    <location>
        <begin position="1"/>
        <end position="48"/>
    </location>
</feature>
<dbReference type="EMBL" id="JBHSQO010000011">
    <property type="protein sequence ID" value="MFC6090320.1"/>
    <property type="molecule type" value="Genomic_DNA"/>
</dbReference>
<gene>
    <name evidence="2" type="ORF">ACFP3R_13630</name>
</gene>
<name>A0ABW1P5H8_9PSEU</name>
<evidence type="ECO:0000313" key="3">
    <source>
        <dbReference type="Proteomes" id="UP001596220"/>
    </source>
</evidence>
<dbReference type="RefSeq" id="WP_380636080.1">
    <property type="nucleotide sequence ID" value="NZ_JBHSQO010000011.1"/>
</dbReference>
<comment type="caution">
    <text evidence="2">The sequence shown here is derived from an EMBL/GenBank/DDBJ whole genome shotgun (WGS) entry which is preliminary data.</text>
</comment>
<reference evidence="3" key="1">
    <citation type="journal article" date="2019" name="Int. J. Syst. Evol. Microbiol.">
        <title>The Global Catalogue of Microorganisms (GCM) 10K type strain sequencing project: providing services to taxonomists for standard genome sequencing and annotation.</title>
        <authorList>
            <consortium name="The Broad Institute Genomics Platform"/>
            <consortium name="The Broad Institute Genome Sequencing Center for Infectious Disease"/>
            <person name="Wu L."/>
            <person name="Ma J."/>
        </authorList>
    </citation>
    <scope>NUCLEOTIDE SEQUENCE [LARGE SCALE GENOMIC DNA]</scope>
    <source>
        <strain evidence="3">CGMCC 4.7246</strain>
    </source>
</reference>
<organism evidence="2 3">
    <name type="scientific">Saccharothrix lopnurensis</name>
    <dbReference type="NCBI Taxonomy" id="1670621"/>
    <lineage>
        <taxon>Bacteria</taxon>
        <taxon>Bacillati</taxon>
        <taxon>Actinomycetota</taxon>
        <taxon>Actinomycetes</taxon>
        <taxon>Pseudonocardiales</taxon>
        <taxon>Pseudonocardiaceae</taxon>
        <taxon>Saccharothrix</taxon>
    </lineage>
</organism>
<sequence length="48" mass="5494">MAVRPYLDQRHADAVERPVRAQREQAHRPRLDPQREPGPGPGDRVGVR</sequence>
<protein>
    <submittedName>
        <fullName evidence="2">Uncharacterized protein</fullName>
    </submittedName>
</protein>
<accession>A0ABW1P5H8</accession>
<proteinExistence type="predicted"/>
<evidence type="ECO:0000256" key="1">
    <source>
        <dbReference type="SAM" id="MobiDB-lite"/>
    </source>
</evidence>
<evidence type="ECO:0000313" key="2">
    <source>
        <dbReference type="EMBL" id="MFC6090320.1"/>
    </source>
</evidence>
<dbReference type="Proteomes" id="UP001596220">
    <property type="component" value="Unassembled WGS sequence"/>
</dbReference>
<keyword evidence="3" id="KW-1185">Reference proteome</keyword>
<feature type="compositionally biased region" description="Basic and acidic residues" evidence="1">
    <location>
        <begin position="7"/>
        <end position="35"/>
    </location>
</feature>